<gene>
    <name evidence="1" type="ORF">Amon02_000549800</name>
</gene>
<keyword evidence="2" id="KW-1185">Reference proteome</keyword>
<proteinExistence type="predicted"/>
<sequence length="277" mass="30883">MSSQGKVPPPLKPKPKVPPKKPSVQNLAKSAHASSSPVKKSAVKFEQENDESQEEFIHSLKGNLRKTDRDWSSFEPKSSSRDAGETIDENPSENVPLVKSSSPSDQRKGSTTASLLSHTDGIPVGLPGMVKSRSRSNTASSIDSIQSIPEPRHHSDSHHKQPRRHQSLLSLASSKNASKDSIDSDGSGGKKGSLQNKFHKYANKSTDKLKLYTNKSTDLLQQYSTKSNDKLHQYANVSQEKYKKYSEVSQEKYKKYSEVSQEKYKKYSEVSQEKLHK</sequence>
<dbReference type="Proteomes" id="UP001165064">
    <property type="component" value="Unassembled WGS sequence"/>
</dbReference>
<accession>A0ACB5T612</accession>
<evidence type="ECO:0000313" key="1">
    <source>
        <dbReference type="EMBL" id="GME82405.1"/>
    </source>
</evidence>
<dbReference type="EMBL" id="BSXS01004058">
    <property type="protein sequence ID" value="GME82405.1"/>
    <property type="molecule type" value="Genomic_DNA"/>
</dbReference>
<reference evidence="1" key="1">
    <citation type="submission" date="2023-04" db="EMBL/GenBank/DDBJ databases">
        <title>Ambrosiozyma monospora NBRC 10751.</title>
        <authorList>
            <person name="Ichikawa N."/>
            <person name="Sato H."/>
            <person name="Tonouchi N."/>
        </authorList>
    </citation>
    <scope>NUCLEOTIDE SEQUENCE</scope>
    <source>
        <strain evidence="1">NBRC 10751</strain>
    </source>
</reference>
<name>A0ACB5T612_AMBMO</name>
<evidence type="ECO:0000313" key="2">
    <source>
        <dbReference type="Proteomes" id="UP001165064"/>
    </source>
</evidence>
<protein>
    <submittedName>
        <fullName evidence="1">Unnamed protein product</fullName>
    </submittedName>
</protein>
<organism evidence="1 2">
    <name type="scientific">Ambrosiozyma monospora</name>
    <name type="common">Yeast</name>
    <name type="synonym">Endomycopsis monosporus</name>
    <dbReference type="NCBI Taxonomy" id="43982"/>
    <lineage>
        <taxon>Eukaryota</taxon>
        <taxon>Fungi</taxon>
        <taxon>Dikarya</taxon>
        <taxon>Ascomycota</taxon>
        <taxon>Saccharomycotina</taxon>
        <taxon>Pichiomycetes</taxon>
        <taxon>Pichiales</taxon>
        <taxon>Pichiaceae</taxon>
        <taxon>Ambrosiozyma</taxon>
    </lineage>
</organism>
<comment type="caution">
    <text evidence="1">The sequence shown here is derived from an EMBL/GenBank/DDBJ whole genome shotgun (WGS) entry which is preliminary data.</text>
</comment>